<keyword evidence="2" id="KW-1185">Reference proteome</keyword>
<dbReference type="RefSeq" id="WP_197610662.1">
    <property type="nucleotide sequence ID" value="NZ_JAHWBK010000002.1"/>
</dbReference>
<dbReference type="NCBIfam" id="TIGR03696">
    <property type="entry name" value="Rhs_assc_core"/>
    <property type="match status" value="1"/>
</dbReference>
<dbReference type="Gene3D" id="2.180.10.10">
    <property type="entry name" value="RHS repeat-associated core"/>
    <property type="match status" value="1"/>
</dbReference>
<dbReference type="InterPro" id="IPR022385">
    <property type="entry name" value="Rhs_assc_core"/>
</dbReference>
<dbReference type="PRINTS" id="PR00394">
    <property type="entry name" value="RHSPROTEIN"/>
</dbReference>
<dbReference type="Proteomes" id="UP001208054">
    <property type="component" value="Unassembled WGS sequence"/>
</dbReference>
<name>A0ABT2XBL0_9GAMM</name>
<evidence type="ECO:0000313" key="2">
    <source>
        <dbReference type="Proteomes" id="UP001208054"/>
    </source>
</evidence>
<dbReference type="EMBL" id="JAHWBK010000002">
    <property type="protein sequence ID" value="MCV0323326.1"/>
    <property type="molecule type" value="Genomic_DNA"/>
</dbReference>
<dbReference type="PANTHER" id="PTHR32305">
    <property type="match status" value="1"/>
</dbReference>
<dbReference type="InterPro" id="IPR050708">
    <property type="entry name" value="T6SS_VgrG/RHS"/>
</dbReference>
<comment type="caution">
    <text evidence="1">The sequence shown here is derived from an EMBL/GenBank/DDBJ whole genome shotgun (WGS) entry which is preliminary data.</text>
</comment>
<evidence type="ECO:0008006" key="3">
    <source>
        <dbReference type="Google" id="ProtNLM"/>
    </source>
</evidence>
<proteinExistence type="predicted"/>
<protein>
    <recommendedName>
        <fullName evidence="3">RHS repeat-associated core domain-containing protein</fullName>
    </recommendedName>
</protein>
<reference evidence="1 2" key="1">
    <citation type="submission" date="2021-07" db="EMBL/GenBank/DDBJ databases">
        <title>Clinical implication of Pseudomonas aeruginosa: further insight on the antimicrobial resistance.</title>
        <authorList>
            <person name="Macori G."/>
            <person name="Fanning S."/>
            <person name="Alqahtani A."/>
        </authorList>
    </citation>
    <scope>NUCLEOTIDE SEQUENCE [LARGE SCALE GENOMIC DNA]</scope>
    <source>
        <strain evidence="1 2">CFS3442</strain>
    </source>
</reference>
<dbReference type="PANTHER" id="PTHR32305:SF15">
    <property type="entry name" value="PROTEIN RHSA-RELATED"/>
    <property type="match status" value="1"/>
</dbReference>
<sequence>MCNNLRLQGQYFDEETGLNYNRYRYYDPKLGQFIGQDPLTLQAGENLYDFAPSAVNWIDALGLSCDEVLDPRAMINLQRRLASMVNEVRDELLNNPKLLQDQLRRAEIDAIIDEPWRMRLFFGTALQRRVTDLAQGDSVLSVLRPTRGNAPQDYFGPGGLGYEITGGSKSSIFSHSQRSGVDAVVTYESIPADFGYKWVDWRLGGG</sequence>
<accession>A0ABT2XBL0</accession>
<gene>
    <name evidence="1" type="ORF">KYJ44_03245</name>
</gene>
<evidence type="ECO:0000313" key="1">
    <source>
        <dbReference type="EMBL" id="MCV0323326.1"/>
    </source>
</evidence>
<organism evidence="1 2">
    <name type="scientific">Stenotrophomonas riyadhensis</name>
    <dbReference type="NCBI Taxonomy" id="2859893"/>
    <lineage>
        <taxon>Bacteria</taxon>
        <taxon>Pseudomonadati</taxon>
        <taxon>Pseudomonadota</taxon>
        <taxon>Gammaproteobacteria</taxon>
        <taxon>Lysobacterales</taxon>
        <taxon>Lysobacteraceae</taxon>
        <taxon>Stenotrophomonas</taxon>
    </lineage>
</organism>